<dbReference type="InterPro" id="IPR012223">
    <property type="entry name" value="TEII"/>
</dbReference>
<dbReference type="InterPro" id="IPR001031">
    <property type="entry name" value="Thioesterase"/>
</dbReference>
<dbReference type="RefSeq" id="WP_010950089.1">
    <property type="nucleotide sequence ID" value="NC_002944.2"/>
</dbReference>
<dbReference type="HOGENOM" id="CLU_070456_1_2_11"/>
<dbReference type="PANTHER" id="PTHR11487:SF0">
    <property type="entry name" value="S-ACYL FATTY ACID SYNTHASE THIOESTERASE, MEDIUM CHAIN"/>
    <property type="match status" value="1"/>
</dbReference>
<evidence type="ECO:0000313" key="6">
    <source>
        <dbReference type="EMBL" id="AAS06295.1"/>
    </source>
</evidence>
<dbReference type="InterPro" id="IPR029058">
    <property type="entry name" value="AB_hydrolase_fold"/>
</dbReference>
<dbReference type="Pfam" id="PF00975">
    <property type="entry name" value="Thioesterase"/>
    <property type="match status" value="1"/>
</dbReference>
<gene>
    <name evidence="6" type="ordered locus">MAP_3745</name>
</gene>
<sequence>MTVRIGALTEPTPGNRTVVVFPHAGASPRFYASWCRLLPAGVDLYGVTYPGRDMLLDEPVPETLADLACNCAVELKPIIYSSSSVVVFGHSMGSLVAFETIRELEQDGVSVTALVASGADAPHLETDQSWHRAADEDLIQHLAELDSRSRDVFAVPELRRMLLPTVREDFRLVESYRAELHPPVSCPIHVMTGDADPEVTAHRWAQWAVHTRAPWHVRSFAGDHFYIRTHEDDVVRHLCGILTSAPAATQ</sequence>
<protein>
    <recommendedName>
        <fullName evidence="2">Thioesterase TesA</fullName>
    </recommendedName>
</protein>
<keyword evidence="3" id="KW-0843">Virulence</keyword>
<comment type="catalytic activity">
    <reaction evidence="4">
        <text>a fatty acyl-CoA + H2O = a fatty acid + CoA + H(+)</text>
        <dbReference type="Rhea" id="RHEA:16781"/>
        <dbReference type="ChEBI" id="CHEBI:15377"/>
        <dbReference type="ChEBI" id="CHEBI:15378"/>
        <dbReference type="ChEBI" id="CHEBI:28868"/>
        <dbReference type="ChEBI" id="CHEBI:57287"/>
        <dbReference type="ChEBI" id="CHEBI:77636"/>
    </reaction>
</comment>
<dbReference type="PATRIC" id="fig|262316.17.peg.3986"/>
<proteinExistence type="inferred from homology"/>
<dbReference type="Gene3D" id="3.40.50.1820">
    <property type="entry name" value="alpha/beta hydrolase"/>
    <property type="match status" value="1"/>
</dbReference>
<feature type="domain" description="Thioesterase" evidence="5">
    <location>
        <begin position="17"/>
        <end position="238"/>
    </location>
</feature>
<evidence type="ECO:0000256" key="1">
    <source>
        <dbReference type="ARBA" id="ARBA00007169"/>
    </source>
</evidence>
<evidence type="ECO:0000313" key="7">
    <source>
        <dbReference type="Proteomes" id="UP000000580"/>
    </source>
</evidence>
<reference evidence="6 7" key="1">
    <citation type="journal article" date="2005" name="Proc. Natl. Acad. Sci. U.S.A.">
        <title>The complete genome sequence of Mycobacterium avium subspecies paratuberculosis.</title>
        <authorList>
            <person name="Li L."/>
            <person name="Bannantine J.P."/>
            <person name="Zhang Q."/>
            <person name="Amonsin A."/>
            <person name="May B.J."/>
            <person name="Alt D."/>
            <person name="Banerji N."/>
            <person name="Kanjilal S."/>
            <person name="Kapur V."/>
        </authorList>
    </citation>
    <scope>NUCLEOTIDE SEQUENCE [LARGE SCALE GENOMIC DNA]</scope>
    <source>
        <strain evidence="7">ATCC BAA-968 / K-10</strain>
    </source>
</reference>
<evidence type="ECO:0000256" key="2">
    <source>
        <dbReference type="ARBA" id="ARBA00015007"/>
    </source>
</evidence>
<dbReference type="KEGG" id="mpa:MAP_3745"/>
<dbReference type="SUPFAM" id="SSF53474">
    <property type="entry name" value="alpha/beta-Hydrolases"/>
    <property type="match status" value="1"/>
</dbReference>
<comment type="similarity">
    <text evidence="1">Belongs to the thioesterase family.</text>
</comment>
<dbReference type="EMBL" id="AE016958">
    <property type="protein sequence ID" value="AAS06295.1"/>
    <property type="molecule type" value="Genomic_DNA"/>
</dbReference>
<dbReference type="PANTHER" id="PTHR11487">
    <property type="entry name" value="THIOESTERASE"/>
    <property type="match status" value="1"/>
</dbReference>
<organism evidence="6 7">
    <name type="scientific">Mycolicibacterium paratuberculosis (strain ATCC BAA-968 / K-10)</name>
    <name type="common">Mycobacterium paratuberculosis</name>
    <dbReference type="NCBI Taxonomy" id="262316"/>
    <lineage>
        <taxon>Bacteria</taxon>
        <taxon>Bacillati</taxon>
        <taxon>Actinomycetota</taxon>
        <taxon>Actinomycetes</taxon>
        <taxon>Mycobacteriales</taxon>
        <taxon>Mycobacteriaceae</taxon>
        <taxon>Mycobacterium</taxon>
        <taxon>Mycobacterium avium complex (MAC)</taxon>
    </lineage>
</organism>
<accession>Q73TH3</accession>
<dbReference type="Proteomes" id="UP000000580">
    <property type="component" value="Chromosome"/>
</dbReference>
<dbReference type="STRING" id="262316.MAP_3745"/>
<evidence type="ECO:0000256" key="4">
    <source>
        <dbReference type="ARBA" id="ARBA00024293"/>
    </source>
</evidence>
<dbReference type="GO" id="GO:0008610">
    <property type="term" value="P:lipid biosynthetic process"/>
    <property type="evidence" value="ECO:0007669"/>
    <property type="project" value="TreeGrafter"/>
</dbReference>
<evidence type="ECO:0000256" key="3">
    <source>
        <dbReference type="ARBA" id="ARBA00023026"/>
    </source>
</evidence>
<evidence type="ECO:0000259" key="5">
    <source>
        <dbReference type="Pfam" id="PF00975"/>
    </source>
</evidence>
<dbReference type="ESTHER" id="mycpa-q73th3">
    <property type="family name" value="Thioesterase"/>
</dbReference>
<dbReference type="AlphaFoldDB" id="Q73TH3"/>
<keyword evidence="7" id="KW-1185">Reference proteome</keyword>
<name>Q73TH3_MYCPA</name>
<dbReference type="eggNOG" id="COG3208">
    <property type="taxonomic scope" value="Bacteria"/>
</dbReference>